<dbReference type="EMBL" id="GBHO01035650">
    <property type="protein sequence ID" value="JAG07954.1"/>
    <property type="molecule type" value="Transcribed_RNA"/>
</dbReference>
<keyword evidence="1" id="KW-0067">ATP-binding</keyword>
<name>A0A0A9WJH3_LYGHE</name>
<protein>
    <submittedName>
        <fullName evidence="1">Putative ATP-dependent RNA helicase TDRD9</fullName>
    </submittedName>
</protein>
<dbReference type="GO" id="GO:0006508">
    <property type="term" value="P:proteolysis"/>
    <property type="evidence" value="ECO:0007669"/>
    <property type="project" value="InterPro"/>
</dbReference>
<sequence length="118" mass="12904">GSCFGCLNKHRIADCRAKVKCIACDGRHLPILCKKLDSQKGKRLSESSKSTAIGVFANSTGTVLLQTLMVRLKHNNSHRLAMALIDTGSQRSYVLSEIATSMKLVPSKKEKMMHAVFG</sequence>
<dbReference type="InterPro" id="IPR001969">
    <property type="entry name" value="Aspartic_peptidase_AS"/>
</dbReference>
<gene>
    <name evidence="1" type="primary">Tdrd9</name>
    <name evidence="1" type="ORF">CM83_103510</name>
</gene>
<dbReference type="PANTHER" id="PTHR47331:SF5">
    <property type="entry name" value="RIBONUCLEASE H"/>
    <property type="match status" value="1"/>
</dbReference>
<proteinExistence type="predicted"/>
<keyword evidence="1" id="KW-0378">Hydrolase</keyword>
<reference evidence="1" key="1">
    <citation type="journal article" date="2014" name="PLoS ONE">
        <title>Transcriptome-Based Identification of ABC Transporters in the Western Tarnished Plant Bug Lygus hesperus.</title>
        <authorList>
            <person name="Hull J.J."/>
            <person name="Chaney K."/>
            <person name="Geib S.M."/>
            <person name="Fabrick J.A."/>
            <person name="Brent C.S."/>
            <person name="Walsh D."/>
            <person name="Lavine L.C."/>
        </authorList>
    </citation>
    <scope>NUCLEOTIDE SEQUENCE</scope>
</reference>
<accession>A0A0A9WJH3</accession>
<feature type="non-terminal residue" evidence="1">
    <location>
        <position position="1"/>
    </location>
</feature>
<dbReference type="GO" id="GO:0004386">
    <property type="term" value="F:helicase activity"/>
    <property type="evidence" value="ECO:0007669"/>
    <property type="project" value="UniProtKB-KW"/>
</dbReference>
<keyword evidence="1" id="KW-0347">Helicase</keyword>
<evidence type="ECO:0000313" key="1">
    <source>
        <dbReference type="EMBL" id="JAG07954.1"/>
    </source>
</evidence>
<dbReference type="AlphaFoldDB" id="A0A0A9WJH3"/>
<dbReference type="PANTHER" id="PTHR47331">
    <property type="entry name" value="PHD-TYPE DOMAIN-CONTAINING PROTEIN"/>
    <property type="match status" value="1"/>
</dbReference>
<reference evidence="1" key="2">
    <citation type="submission" date="2014-07" db="EMBL/GenBank/DDBJ databases">
        <authorList>
            <person name="Hull J."/>
        </authorList>
    </citation>
    <scope>NUCLEOTIDE SEQUENCE</scope>
</reference>
<dbReference type="GO" id="GO:0004190">
    <property type="term" value="F:aspartic-type endopeptidase activity"/>
    <property type="evidence" value="ECO:0007669"/>
    <property type="project" value="InterPro"/>
</dbReference>
<feature type="non-terminal residue" evidence="1">
    <location>
        <position position="118"/>
    </location>
</feature>
<dbReference type="PROSITE" id="PS00141">
    <property type="entry name" value="ASP_PROTEASE"/>
    <property type="match status" value="1"/>
</dbReference>
<keyword evidence="1" id="KW-0547">Nucleotide-binding</keyword>
<organism evidence="1">
    <name type="scientific">Lygus hesperus</name>
    <name type="common">Western plant bug</name>
    <dbReference type="NCBI Taxonomy" id="30085"/>
    <lineage>
        <taxon>Eukaryota</taxon>
        <taxon>Metazoa</taxon>
        <taxon>Ecdysozoa</taxon>
        <taxon>Arthropoda</taxon>
        <taxon>Hexapoda</taxon>
        <taxon>Insecta</taxon>
        <taxon>Pterygota</taxon>
        <taxon>Neoptera</taxon>
        <taxon>Paraneoptera</taxon>
        <taxon>Hemiptera</taxon>
        <taxon>Heteroptera</taxon>
        <taxon>Panheteroptera</taxon>
        <taxon>Cimicomorpha</taxon>
        <taxon>Miridae</taxon>
        <taxon>Mirini</taxon>
        <taxon>Lygus</taxon>
    </lineage>
</organism>